<dbReference type="InterPro" id="IPR013078">
    <property type="entry name" value="His_Pase_superF_clade-1"/>
</dbReference>
<organism evidence="2 3">
    <name type="scientific">Halomonas tibetensis</name>
    <dbReference type="NCBI Taxonomy" id="2259590"/>
    <lineage>
        <taxon>Bacteria</taxon>
        <taxon>Pseudomonadati</taxon>
        <taxon>Pseudomonadota</taxon>
        <taxon>Gammaproteobacteria</taxon>
        <taxon>Oceanospirillales</taxon>
        <taxon>Halomonadaceae</taxon>
        <taxon>Halomonas</taxon>
    </lineage>
</organism>
<evidence type="ECO:0000256" key="1">
    <source>
        <dbReference type="SAM" id="MobiDB-lite"/>
    </source>
</evidence>
<gene>
    <name evidence="2" type="ORF">ACFODV_03150</name>
</gene>
<dbReference type="SMART" id="SM00855">
    <property type="entry name" value="PGAM"/>
    <property type="match status" value="1"/>
</dbReference>
<dbReference type="SUPFAM" id="SSF53254">
    <property type="entry name" value="Phosphoglycerate mutase-like"/>
    <property type="match status" value="1"/>
</dbReference>
<dbReference type="EMBL" id="JBHRSQ010000007">
    <property type="protein sequence ID" value="MFC2991027.1"/>
    <property type="molecule type" value="Genomic_DNA"/>
</dbReference>
<dbReference type="PANTHER" id="PTHR48100">
    <property type="entry name" value="BROAD-SPECIFICITY PHOSPHATASE YOR283W-RELATED"/>
    <property type="match status" value="1"/>
</dbReference>
<keyword evidence="3" id="KW-1185">Reference proteome</keyword>
<feature type="region of interest" description="Disordered" evidence="1">
    <location>
        <begin position="107"/>
        <end position="132"/>
    </location>
</feature>
<comment type="caution">
    <text evidence="2">The sequence shown here is derived from an EMBL/GenBank/DDBJ whole genome shotgun (WGS) entry which is preliminary data.</text>
</comment>
<dbReference type="PANTHER" id="PTHR48100:SF1">
    <property type="entry name" value="HISTIDINE PHOSPHATASE FAMILY PROTEIN-RELATED"/>
    <property type="match status" value="1"/>
</dbReference>
<evidence type="ECO:0000313" key="3">
    <source>
        <dbReference type="Proteomes" id="UP001595386"/>
    </source>
</evidence>
<proteinExistence type="predicted"/>
<dbReference type="Gene3D" id="3.40.50.1240">
    <property type="entry name" value="Phosphoglycerate mutase-like"/>
    <property type="match status" value="1"/>
</dbReference>
<name>A0ABV7B0X1_9GAMM</name>
<accession>A0ABV7B0X1</accession>
<dbReference type="Pfam" id="PF00300">
    <property type="entry name" value="His_Phos_1"/>
    <property type="match status" value="1"/>
</dbReference>
<dbReference type="InterPro" id="IPR050275">
    <property type="entry name" value="PGM_Phosphatase"/>
</dbReference>
<dbReference type="InterPro" id="IPR029033">
    <property type="entry name" value="His_PPase_superfam"/>
</dbReference>
<dbReference type="CDD" id="cd07067">
    <property type="entry name" value="HP_PGM_like"/>
    <property type="match status" value="1"/>
</dbReference>
<sequence length="211" mass="23504">MRFPDAKVTTLDLMRHGEPVGGRMLRGTINHPLSERGWQQMLNAVSQMMADGEPPWDAIVTSPLARCQEFALWLGEYHDLPVTIEPGLAEMSLGDWEGKTHAEVREAEGDELDRQAALWSDPSRTSPPGGEDMEAFDARVGDAWQGLLAEPPGHHLLVVCHLFVTNAVLHQVLEQPLSRLLTFDLPYAATCRIRHECHALGETSLVEWIGR</sequence>
<protein>
    <submittedName>
        <fullName evidence="2">Histidine phosphatase family protein</fullName>
    </submittedName>
</protein>
<dbReference type="RefSeq" id="WP_379754538.1">
    <property type="nucleotide sequence ID" value="NZ_JBHRSQ010000007.1"/>
</dbReference>
<evidence type="ECO:0000313" key="2">
    <source>
        <dbReference type="EMBL" id="MFC2991027.1"/>
    </source>
</evidence>
<reference evidence="3" key="1">
    <citation type="journal article" date="2019" name="Int. J. Syst. Evol. Microbiol.">
        <title>The Global Catalogue of Microorganisms (GCM) 10K type strain sequencing project: providing services to taxonomists for standard genome sequencing and annotation.</title>
        <authorList>
            <consortium name="The Broad Institute Genomics Platform"/>
            <consortium name="The Broad Institute Genome Sequencing Center for Infectious Disease"/>
            <person name="Wu L."/>
            <person name="Ma J."/>
        </authorList>
    </citation>
    <scope>NUCLEOTIDE SEQUENCE [LARGE SCALE GENOMIC DNA]</scope>
    <source>
        <strain evidence="3">KCTC 52660</strain>
    </source>
</reference>
<dbReference type="Proteomes" id="UP001595386">
    <property type="component" value="Unassembled WGS sequence"/>
</dbReference>